<dbReference type="Pfam" id="PF24346">
    <property type="entry name" value="DUF7507"/>
    <property type="match status" value="9"/>
</dbReference>
<feature type="domain" description="DUF7507" evidence="1">
    <location>
        <begin position="243"/>
        <end position="330"/>
    </location>
</feature>
<evidence type="ECO:0000313" key="3">
    <source>
        <dbReference type="Proteomes" id="UP001220010"/>
    </source>
</evidence>
<feature type="domain" description="DUF7507" evidence="1">
    <location>
        <begin position="783"/>
        <end position="870"/>
    </location>
</feature>
<dbReference type="PANTHER" id="PTHR34819">
    <property type="entry name" value="LARGE CYSTEINE-RICH PERIPLASMIC PROTEIN OMCB"/>
    <property type="match status" value="1"/>
</dbReference>
<evidence type="ECO:0000259" key="1">
    <source>
        <dbReference type="Pfam" id="PF24346"/>
    </source>
</evidence>
<dbReference type="InterPro" id="IPR047589">
    <property type="entry name" value="DUF11_rpt"/>
</dbReference>
<dbReference type="EMBL" id="JARFPK010000052">
    <property type="protein sequence ID" value="MDF0591640.1"/>
    <property type="molecule type" value="Genomic_DNA"/>
</dbReference>
<feature type="domain" description="DUF7507" evidence="1">
    <location>
        <begin position="567"/>
        <end position="654"/>
    </location>
</feature>
<dbReference type="Proteomes" id="UP001220010">
    <property type="component" value="Unassembled WGS sequence"/>
</dbReference>
<feature type="domain" description="DUF7507" evidence="1">
    <location>
        <begin position="459"/>
        <end position="546"/>
    </location>
</feature>
<dbReference type="SUPFAM" id="SSF117074">
    <property type="entry name" value="Hypothetical protein PA1324"/>
    <property type="match status" value="2"/>
</dbReference>
<feature type="domain" description="DUF7507" evidence="1">
    <location>
        <begin position="27"/>
        <end position="114"/>
    </location>
</feature>
<feature type="domain" description="DUF7507" evidence="1">
    <location>
        <begin position="351"/>
        <end position="438"/>
    </location>
</feature>
<protein>
    <recommendedName>
        <fullName evidence="1">DUF7507 domain-containing protein</fullName>
    </recommendedName>
</protein>
<feature type="domain" description="DUF7507" evidence="1">
    <location>
        <begin position="675"/>
        <end position="762"/>
    </location>
</feature>
<dbReference type="NCBIfam" id="TIGR01451">
    <property type="entry name" value="B_ant_repeat"/>
    <property type="match status" value="9"/>
</dbReference>
<evidence type="ECO:0000313" key="2">
    <source>
        <dbReference type="EMBL" id="MDF0591640.1"/>
    </source>
</evidence>
<reference evidence="2 3" key="1">
    <citation type="submission" date="2023-03" db="EMBL/GenBank/DDBJ databases">
        <title>WGS of Methanotrichaceae archaeon Mx.</title>
        <authorList>
            <person name="Sorokin D.Y."/>
            <person name="Merkel A.Y."/>
        </authorList>
    </citation>
    <scope>NUCLEOTIDE SEQUENCE [LARGE SCALE GENOMIC DNA]</scope>
    <source>
        <strain evidence="2 3">Mx</strain>
    </source>
</reference>
<dbReference type="InterPro" id="IPR055354">
    <property type="entry name" value="DUF7507"/>
</dbReference>
<dbReference type="InterPro" id="IPR013783">
    <property type="entry name" value="Ig-like_fold"/>
</dbReference>
<feature type="domain" description="DUF7507" evidence="1">
    <location>
        <begin position="135"/>
        <end position="222"/>
    </location>
</feature>
<accession>A0ABT5XAE4</accession>
<name>A0ABT5XAE4_9EURY</name>
<dbReference type="Gene3D" id="2.60.40.10">
    <property type="entry name" value="Immunoglobulins"/>
    <property type="match status" value="2"/>
</dbReference>
<keyword evidence="3" id="KW-1185">Reference proteome</keyword>
<feature type="domain" description="DUF7507" evidence="1">
    <location>
        <begin position="891"/>
        <end position="984"/>
    </location>
</feature>
<gene>
    <name evidence="2" type="ORF">P0O15_10770</name>
</gene>
<comment type="caution">
    <text evidence="2">The sequence shown here is derived from an EMBL/GenBank/DDBJ whole genome shotgun (WGS) entry which is preliminary data.</text>
</comment>
<organism evidence="2 3">
    <name type="scientific">Candidatus Methanocrinis natronophilus</name>
    <dbReference type="NCBI Taxonomy" id="3033396"/>
    <lineage>
        <taxon>Archaea</taxon>
        <taxon>Methanobacteriati</taxon>
        <taxon>Methanobacteriota</taxon>
        <taxon>Stenosarchaea group</taxon>
        <taxon>Methanomicrobia</taxon>
        <taxon>Methanotrichales</taxon>
        <taxon>Methanotrichaceae</taxon>
        <taxon>Methanocrinis</taxon>
    </lineage>
</organism>
<dbReference type="InterPro" id="IPR051172">
    <property type="entry name" value="Chlamydia_OmcB"/>
</dbReference>
<sequence length="1280" mass="138035">MIANFSTNRGTYIERQSWANVTIDYNSSISIAKEANVSGPVSPGDVIEYTIIVCNTGNLSLKDVVVFDNLTGSYVVGDLPKDGCNTTKQTYTVTERDLCDGSVTNYAYATAIDYCDKPLVTLTNATLALEVDYNSSISIAKEANVSGPVSPGDVIEYTIIVCNTGNLSLKDVVVFDNLTGSYVVGDLPKDGCNTTKQTYTVTERDLCDGSVTNYAYATAIDYCDKPLVTLTNATLALEVDYNSSISIAKEANVSGPVSPGDVIEYTIIVCNTGNLSLKDVVVFDNLTGSYVVGDLPKDGCNTTKQTYTVTERDLCDGSVTNYAYATAIDYCDKPLVTLTNATLALEVDYNSSISIAKEANVSGPVSPGDVIEYTIIVCNTGNLSLKDVVVFDNLTGSYVVGDLPKDGCNTTKQTYTVTERDLCDGSVTNYAYATAIDYCDKPLVTLTNATLALEVDYNSSISIAKEANVSGPVSPGDVIEYTIIVCNTGNLSLKDVVVFDNLTGSYVVGDLPKDGCNTTKQTYTVTERDLCDGSVTNYAYATAIDYCDKPLVTLTNATLALEVDYNSSISIAKEANVSGPVSPGDVIEYTIIVCNTGNLSLKDVVVFDNLTGSYVVGDLPKDGCNTTKQTYTVTERDLCDGSVTNYAYATAIDYCDKPLVTLTNATLALEVDYNSSISIAKEANVSGPVSPGDVIEYTIIVCNTGNLSLKDVVVFDNLTGSYVVGDLPKDGCNTTKQTYTVTERDLCDGSVTNYAYATAIDYCDKPLVTLTNATLALEVDYNSSISIAKEANVSGPVSPGDVIEYTIIVCNTGNLSLKDVVVFDNLTGSYVVGDLPKDGCNTTKQTYTVTERDLCDGSVTNYAYATAIDYCDKPLVTLTNATVDLDVDYNSSISIVKWANVSGPVSPGDVIEYTITVCNTGNLSLKDVEVFDNLTGSYVVGDLPIEDCNITKQIYTVTEEDICYPIVNLVKVNSTDICGKEVEDMDINTVLTVCKFCISGHKYWDKNGDGFKDPEDTPLKNWTIQIWSNNTLVNETKTGDDGYWEACDLIPGLYNVSEVVQDGWIPTYPPGGYHYPIEIVSDNVTGVDFLNTGIFCISGHKYWDKEADGKKGPLDEPLPGWVIFIAEDGDRNVDPCKPVTTTGGDGFWEICNLPPGTYTVCEEMMPGWIQTYPQESGCHTVDIIDQSVMGLDFLNHRPSNELWNEDLVHLGDQFASARDLSTKGGLAKNLIEIEKTQTQKACGMGTDLFNFQNISIEDQRADSTGPGISSNTIRIVTSQS</sequence>
<proteinExistence type="predicted"/>